<protein>
    <recommendedName>
        <fullName evidence="1">ESAT-6-like protein</fullName>
    </recommendedName>
</protein>
<reference evidence="2" key="2">
    <citation type="journal article" date="2022" name="BMC Genomics">
        <title>Comparative genome analysis of mycobacteria focusing on tRNA and non-coding RNA.</title>
        <authorList>
            <person name="Behra P.R.K."/>
            <person name="Pettersson B.M.F."/>
            <person name="Ramesh M."/>
            <person name="Das S."/>
            <person name="Dasgupta S."/>
            <person name="Kirsebom L.A."/>
        </authorList>
    </citation>
    <scope>NUCLEOTIDE SEQUENCE</scope>
    <source>
        <strain evidence="2">DSM 44615</strain>
    </source>
</reference>
<comment type="caution">
    <text evidence="2">The sequence shown here is derived from an EMBL/GenBank/DDBJ whole genome shotgun (WGS) entry which is preliminary data.</text>
</comment>
<organism evidence="2 3">
    <name type="scientific">[Mycobacterium] manitobense</name>
    <dbReference type="NCBI Taxonomy" id="190147"/>
    <lineage>
        <taxon>Bacteria</taxon>
        <taxon>Bacillati</taxon>
        <taxon>Actinomycetota</taxon>
        <taxon>Actinomycetes</taxon>
        <taxon>Mycobacteriales</taxon>
        <taxon>Mycobacteriaceae</taxon>
        <taxon>Mycolicibacterium</taxon>
    </lineage>
</organism>
<comment type="similarity">
    <text evidence="1">Belongs to the WXG100 family.</text>
</comment>
<dbReference type="AlphaFoldDB" id="A0A9X2YFN6"/>
<dbReference type="RefSeq" id="WP_264015937.1">
    <property type="nucleotide sequence ID" value="NZ_JACKSJ010000254.1"/>
</dbReference>
<dbReference type="Proteomes" id="UP001140293">
    <property type="component" value="Unassembled WGS sequence"/>
</dbReference>
<sequence length="91" mass="10015">MADLGQLRAAAMHMASFGNEVTECLDDIDRAMAALRATWHGEASEAQAEAQRMWTEGAKQMQEALTQLQKVVDTARSNYADAVANNSEMWP</sequence>
<keyword evidence="3" id="KW-1185">Reference proteome</keyword>
<evidence type="ECO:0000313" key="2">
    <source>
        <dbReference type="EMBL" id="MCV7173768.1"/>
    </source>
</evidence>
<accession>A0A9X2YFN6</accession>
<dbReference type="InterPro" id="IPR010310">
    <property type="entry name" value="T7SS_ESAT-6-like"/>
</dbReference>
<proteinExistence type="inferred from homology"/>
<gene>
    <name evidence="2" type="ORF">H7I41_27980</name>
</gene>
<name>A0A9X2YFN6_9MYCO</name>
<dbReference type="Pfam" id="PF06013">
    <property type="entry name" value="WXG100"/>
    <property type="match status" value="1"/>
</dbReference>
<reference evidence="2" key="1">
    <citation type="submission" date="2020-07" db="EMBL/GenBank/DDBJ databases">
        <authorList>
            <person name="Pettersson B.M.F."/>
            <person name="Behra P.R.K."/>
            <person name="Ramesh M."/>
            <person name="Das S."/>
            <person name="Dasgupta S."/>
            <person name="Kirsebom L.A."/>
        </authorList>
    </citation>
    <scope>NUCLEOTIDE SEQUENCE</scope>
    <source>
        <strain evidence="2">DSM 44615</strain>
    </source>
</reference>
<dbReference type="NCBIfam" id="TIGR03930">
    <property type="entry name" value="WXG100_ESAT6"/>
    <property type="match status" value="1"/>
</dbReference>
<dbReference type="Gene3D" id="1.10.287.1060">
    <property type="entry name" value="ESAT-6-like"/>
    <property type="match status" value="1"/>
</dbReference>
<dbReference type="InterPro" id="IPR036689">
    <property type="entry name" value="ESAT-6-like_sf"/>
</dbReference>
<dbReference type="SUPFAM" id="SSF140453">
    <property type="entry name" value="EsxAB dimer-like"/>
    <property type="match status" value="1"/>
</dbReference>
<evidence type="ECO:0000256" key="1">
    <source>
        <dbReference type="RuleBase" id="RU362001"/>
    </source>
</evidence>
<dbReference type="EMBL" id="JACKSJ010000254">
    <property type="protein sequence ID" value="MCV7173768.1"/>
    <property type="molecule type" value="Genomic_DNA"/>
</dbReference>
<evidence type="ECO:0000313" key="3">
    <source>
        <dbReference type="Proteomes" id="UP001140293"/>
    </source>
</evidence>